<feature type="compositionally biased region" description="Low complexity" evidence="1">
    <location>
        <begin position="597"/>
        <end position="608"/>
    </location>
</feature>
<feature type="compositionally biased region" description="Basic residues" evidence="1">
    <location>
        <begin position="527"/>
        <end position="536"/>
    </location>
</feature>
<feature type="transmembrane region" description="Helical" evidence="2">
    <location>
        <begin position="1132"/>
        <end position="1152"/>
    </location>
</feature>
<evidence type="ECO:0000259" key="3">
    <source>
        <dbReference type="Pfam" id="PF04547"/>
    </source>
</evidence>
<evidence type="ECO:0000256" key="1">
    <source>
        <dbReference type="SAM" id="MobiDB-lite"/>
    </source>
</evidence>
<feature type="region of interest" description="Disordered" evidence="1">
    <location>
        <begin position="100"/>
        <end position="120"/>
    </location>
</feature>
<dbReference type="InterPro" id="IPR049452">
    <property type="entry name" value="Anoctamin_TM"/>
</dbReference>
<organism evidence="4">
    <name type="scientific">Cyprideis torosa</name>
    <dbReference type="NCBI Taxonomy" id="163714"/>
    <lineage>
        <taxon>Eukaryota</taxon>
        <taxon>Metazoa</taxon>
        <taxon>Ecdysozoa</taxon>
        <taxon>Arthropoda</taxon>
        <taxon>Crustacea</taxon>
        <taxon>Oligostraca</taxon>
        <taxon>Ostracoda</taxon>
        <taxon>Podocopa</taxon>
        <taxon>Podocopida</taxon>
        <taxon>Cytherocopina</taxon>
        <taxon>Cytheroidea</taxon>
        <taxon>Cytherideidae</taxon>
        <taxon>Cyprideis</taxon>
    </lineage>
</organism>
<feature type="region of interest" description="Disordered" evidence="1">
    <location>
        <begin position="512"/>
        <end position="689"/>
    </location>
</feature>
<feature type="region of interest" description="Disordered" evidence="1">
    <location>
        <begin position="324"/>
        <end position="386"/>
    </location>
</feature>
<feature type="transmembrane region" description="Helical" evidence="2">
    <location>
        <begin position="1215"/>
        <end position="1236"/>
    </location>
</feature>
<gene>
    <name evidence="4" type="ORF">CTOB1V02_LOCUS1615</name>
</gene>
<accession>A0A7R8W4M9</accession>
<feature type="region of interest" description="Disordered" evidence="1">
    <location>
        <begin position="468"/>
        <end position="497"/>
    </location>
</feature>
<name>A0A7R8W4M9_9CRUS</name>
<reference evidence="4" key="1">
    <citation type="submission" date="2020-11" db="EMBL/GenBank/DDBJ databases">
        <authorList>
            <person name="Tran Van P."/>
        </authorList>
    </citation>
    <scope>NUCLEOTIDE SEQUENCE</scope>
</reference>
<feature type="region of interest" description="Disordered" evidence="1">
    <location>
        <begin position="245"/>
        <end position="308"/>
    </location>
</feature>
<keyword evidence="2" id="KW-0472">Membrane</keyword>
<feature type="compositionally biased region" description="Polar residues" evidence="1">
    <location>
        <begin position="649"/>
        <end position="661"/>
    </location>
</feature>
<feature type="compositionally biased region" description="Polar residues" evidence="1">
    <location>
        <begin position="245"/>
        <end position="257"/>
    </location>
</feature>
<feature type="transmembrane region" description="Helical" evidence="2">
    <location>
        <begin position="1172"/>
        <end position="1194"/>
    </location>
</feature>
<sequence length="1237" mass="139680">MPPPVFLQSLIQTYRKHKPGAPSSVKSEVEAVASVGQAGWDRGDSLPEGVPLPPLVPASRHHKPWEGLYTSRSSSHLEGVQAYPPANTKRFQSQNGIRHNIRDTGAPANDDPSCPSSQESRNLVPVFLDDYSAREQAEFRAPQPFPVAQTIHELNSATPSNPIIYASRAFTISKEVQQQQQSDFCVLPNECTTSKGGVPVGTPEKSKRNLEQRCNDLQLTTSETEPPTTTTSDFCEDCSSGYQEDNARSSISSFSQSNKEDNESVRIDQGAPTVIIDDFHSRRHHAPPPPPSKQLMSPAVSARATRRSSSLRLFKEFLQMKFGGHTSDKRDATPSTNEDDMNRSHARLESHERREDGDVPNSSRKKQKRNRNNLNQQFGEVGLRTWTDTGTQTEVAESNTQSDNRKITICGYDLFFKLLFKGSDLIQVKRRVVKHLTLDQQSRNMSSINPDFKIERITVEVVENEKPNAKHRADEKRDPFELKRRYSTKSSLTDTNKRRAVVERSKVAKEFRDEGHFDQTKGFGGTSRKKANVKIKQRGDTSISSIIGTDSSASKYWGDRTPMLEDTDDVEEEEDYLTPGGSGNPEDDSKGKKARLQPQAQDQRNAQQSRTKSVEYQRLQQPDEHQHISKKSVAPNLIDFFSGSEQRHSAGTSTAPSNIQCSHPHAPRRDLFLSPTNLERPGPNSEKRDDDECFLLTLTRGEQENEYFNWISEKRRGMPRRYVDSFCCEARKSCQMACHNYYEVVPEPTEQDTTGGLRVLYPRKTPEMQLRSVRSQTDDSRMQEDNFSIQPMGPLRCTVVPDAMEKAEQLPAATLKWVETQLKKSGLTLESQGDERFYYFLLKLRSDSLGERMPSLINQEMNRKLYKIRVDSDTNVPGLGIRLETKDSIFQFLACEGYLKATFMVGGNCDDANKLLHLDNSVLDASFFLALIWFLIPMEKCLLQGGPTQYFLSWFREIGPNNWQDNLNCAVHSIKHCAFDPKAGVCSITQLLGIFLPSLLRFVFIHFVGLPLGLALSLTLTNLEKHTTEYSWSYSRVAKLCLFVGIINFGIPVYFAFILKPEDHVAVAAFTYSFLTLLILLDGVRILLSYLHEPSQAKAAVSLQSKVSQEGRKEHWDEDRFMLDIWIRTGHALLFFLSAPLAPFIALLGFLVKDSWDRRKLLLHSLQPIAQQGLGLAKSWMIAFYVLGFFCLLSNSHIAWSQISRVASEWGTFQLLLIVIVVTTLLMAAYGFSILVT</sequence>
<keyword evidence="2" id="KW-1133">Transmembrane helix</keyword>
<evidence type="ECO:0000256" key="2">
    <source>
        <dbReference type="SAM" id="Phobius"/>
    </source>
</evidence>
<feature type="domain" description="Anoctamin transmembrane" evidence="3">
    <location>
        <begin position="992"/>
        <end position="1230"/>
    </location>
</feature>
<feature type="transmembrane region" description="Helical" evidence="2">
    <location>
        <begin position="1065"/>
        <end position="1088"/>
    </location>
</feature>
<keyword evidence="2" id="KW-0812">Transmembrane</keyword>
<protein>
    <recommendedName>
        <fullName evidence="3">Anoctamin transmembrane domain-containing protein</fullName>
    </recommendedName>
</protein>
<feature type="compositionally biased region" description="Basic and acidic residues" evidence="1">
    <location>
        <begin position="468"/>
        <end position="484"/>
    </location>
</feature>
<feature type="compositionally biased region" description="Basic and acidic residues" evidence="1">
    <location>
        <begin position="340"/>
        <end position="357"/>
    </location>
</feature>
<feature type="compositionally biased region" description="Acidic residues" evidence="1">
    <location>
        <begin position="565"/>
        <end position="576"/>
    </location>
</feature>
<dbReference type="Pfam" id="PF04547">
    <property type="entry name" value="Anoctamin"/>
    <property type="match status" value="1"/>
</dbReference>
<feature type="compositionally biased region" description="Low complexity" evidence="1">
    <location>
        <begin position="540"/>
        <end position="552"/>
    </location>
</feature>
<evidence type="ECO:0000313" key="4">
    <source>
        <dbReference type="EMBL" id="CAD7223635.1"/>
    </source>
</evidence>
<feature type="transmembrane region" description="Helical" evidence="2">
    <location>
        <begin position="1040"/>
        <end position="1059"/>
    </location>
</feature>
<proteinExistence type="predicted"/>
<dbReference type="EMBL" id="OB660232">
    <property type="protein sequence ID" value="CAD7223635.1"/>
    <property type="molecule type" value="Genomic_DNA"/>
</dbReference>
<dbReference type="AlphaFoldDB" id="A0A7R8W4M9"/>
<feature type="transmembrane region" description="Helical" evidence="2">
    <location>
        <begin position="999"/>
        <end position="1020"/>
    </location>
</feature>